<feature type="domain" description="DUF1254" evidence="1">
    <location>
        <begin position="49"/>
        <end position="172"/>
    </location>
</feature>
<dbReference type="OrthoDB" id="1346484at2"/>
<gene>
    <name evidence="2" type="ORF">CVT23_14645</name>
</gene>
<comment type="caution">
    <text evidence="2">The sequence shown here is derived from an EMBL/GenBank/DDBJ whole genome shotgun (WGS) entry which is preliminary data.</text>
</comment>
<dbReference type="Pfam" id="PF06863">
    <property type="entry name" value="DUF1254"/>
    <property type="match status" value="1"/>
</dbReference>
<evidence type="ECO:0000259" key="1">
    <source>
        <dbReference type="Pfam" id="PF06863"/>
    </source>
</evidence>
<sequence>MPLNARTIFRWAVFTALASALIHVVVVAVMPWMAMKRVFAETGDRFGYNRMIHAAPVDAAARMLPRPAPDLAYSICPFDLAAGPVRIVFGETGDRASVTAYGGDTENFLTLTGADLAAGEVTLATEAQAADLGGRAVVAPGEKGVVLIRRLVRRPADWDSVERERDDIACGPA</sequence>
<keyword evidence="3" id="KW-1185">Reference proteome</keyword>
<protein>
    <recommendedName>
        <fullName evidence="1">DUF1254 domain-containing protein</fullName>
    </recommendedName>
</protein>
<dbReference type="InterPro" id="IPR010679">
    <property type="entry name" value="DUF1254"/>
</dbReference>
<dbReference type="SUPFAM" id="SSF160935">
    <property type="entry name" value="VPA0735-like"/>
    <property type="match status" value="1"/>
</dbReference>
<dbReference type="Proteomes" id="UP000229498">
    <property type="component" value="Unassembled WGS sequence"/>
</dbReference>
<dbReference type="AlphaFoldDB" id="A0A2M9FZK2"/>
<proteinExistence type="predicted"/>
<evidence type="ECO:0000313" key="3">
    <source>
        <dbReference type="Proteomes" id="UP000229498"/>
    </source>
</evidence>
<evidence type="ECO:0000313" key="2">
    <source>
        <dbReference type="EMBL" id="PJK28869.1"/>
    </source>
</evidence>
<reference evidence="2 3" key="1">
    <citation type="submission" date="2017-11" db="EMBL/GenBank/DDBJ databases">
        <title>Draft genome sequence of Rhizobiales bacterium SY3-13.</title>
        <authorList>
            <person name="Sun C."/>
        </authorList>
    </citation>
    <scope>NUCLEOTIDE SEQUENCE [LARGE SCALE GENOMIC DNA]</scope>
    <source>
        <strain evidence="2 3">SY3-13</strain>
    </source>
</reference>
<name>A0A2M9FZK2_9PROT</name>
<accession>A0A2M9FZK2</accession>
<dbReference type="EMBL" id="PHIG01000038">
    <property type="protein sequence ID" value="PJK28869.1"/>
    <property type="molecule type" value="Genomic_DNA"/>
</dbReference>
<organism evidence="2 3">
    <name type="scientific">Minwuia thermotolerans</name>
    <dbReference type="NCBI Taxonomy" id="2056226"/>
    <lineage>
        <taxon>Bacteria</taxon>
        <taxon>Pseudomonadati</taxon>
        <taxon>Pseudomonadota</taxon>
        <taxon>Alphaproteobacteria</taxon>
        <taxon>Minwuiales</taxon>
        <taxon>Minwuiaceae</taxon>
        <taxon>Minwuia</taxon>
    </lineage>
</organism>